<dbReference type="Proteomes" id="UP000019335">
    <property type="component" value="Mitochondrion"/>
</dbReference>
<evidence type="ECO:0000313" key="5">
    <source>
        <dbReference type="EMBL" id="AFZ64357.1"/>
    </source>
</evidence>
<dbReference type="GO" id="GO:0005739">
    <property type="term" value="C:mitochondrion"/>
    <property type="evidence" value="ECO:0007669"/>
    <property type="project" value="TreeGrafter"/>
</dbReference>
<accession>K9ZVK8</accession>
<keyword evidence="2 4" id="KW-0689">Ribosomal protein</keyword>
<dbReference type="Gene3D" id="4.10.910.10">
    <property type="entry name" value="30s ribosomal protein s13, domain 2"/>
    <property type="match status" value="1"/>
</dbReference>
<proteinExistence type="inferred from homology"/>
<dbReference type="AlphaFoldDB" id="K9ZVK8"/>
<evidence type="ECO:0000313" key="6">
    <source>
        <dbReference type="Proteomes" id="UP000019335"/>
    </source>
</evidence>
<geneLocation type="mitochondrion" evidence="5"/>
<keyword evidence="5" id="KW-0496">Mitochondrion</keyword>
<dbReference type="RefSeq" id="YP_007317133.1">
    <property type="nucleotide sequence ID" value="NC_020015.1"/>
</dbReference>
<evidence type="ECO:0000256" key="4">
    <source>
        <dbReference type="RuleBase" id="RU003830"/>
    </source>
</evidence>
<dbReference type="InterPro" id="IPR027437">
    <property type="entry name" value="Rbsml_uS13_C"/>
</dbReference>
<dbReference type="PIRSF" id="PIRSF002134">
    <property type="entry name" value="Ribosomal_S13"/>
    <property type="match status" value="1"/>
</dbReference>
<keyword evidence="3 4" id="KW-0687">Ribonucleoprotein</keyword>
<name>K9ZVK8_9STRA</name>
<comment type="similarity">
    <text evidence="1 4">Belongs to the universal ribosomal protein uS13 family.</text>
</comment>
<dbReference type="SUPFAM" id="SSF46946">
    <property type="entry name" value="S13-like H2TH domain"/>
    <property type="match status" value="1"/>
</dbReference>
<evidence type="ECO:0000256" key="3">
    <source>
        <dbReference type="ARBA" id="ARBA00023274"/>
    </source>
</evidence>
<dbReference type="Pfam" id="PF00416">
    <property type="entry name" value="Ribosomal_S13"/>
    <property type="match status" value="1"/>
</dbReference>
<dbReference type="Gene3D" id="1.10.8.50">
    <property type="match status" value="1"/>
</dbReference>
<evidence type="ECO:0000256" key="1">
    <source>
        <dbReference type="ARBA" id="ARBA00008080"/>
    </source>
</evidence>
<dbReference type="GO" id="GO:0015935">
    <property type="term" value="C:small ribosomal subunit"/>
    <property type="evidence" value="ECO:0007669"/>
    <property type="project" value="TreeGrafter"/>
</dbReference>
<dbReference type="InterPro" id="IPR010979">
    <property type="entry name" value="Ribosomal_uS13-like_H2TH"/>
</dbReference>
<dbReference type="GO" id="GO:0003723">
    <property type="term" value="F:RNA binding"/>
    <property type="evidence" value="ECO:0007669"/>
    <property type="project" value="InterPro"/>
</dbReference>
<dbReference type="PROSITE" id="PS50159">
    <property type="entry name" value="RIBOSOMAL_S13_2"/>
    <property type="match status" value="1"/>
</dbReference>
<dbReference type="PANTHER" id="PTHR10871">
    <property type="entry name" value="30S RIBOSOMAL PROTEIN S13/40S RIBOSOMAL PROTEIN S18"/>
    <property type="match status" value="1"/>
</dbReference>
<dbReference type="GO" id="GO:0006412">
    <property type="term" value="P:translation"/>
    <property type="evidence" value="ECO:0007669"/>
    <property type="project" value="InterPro"/>
</dbReference>
<gene>
    <name evidence="5" type="primary">rps13</name>
    <name evidence="5" type="ORF">Naga_1Mitochondrion6</name>
</gene>
<dbReference type="PANTHER" id="PTHR10871:SF1">
    <property type="entry name" value="SMALL RIBOSOMAL SUBUNIT PROTEIN US13M"/>
    <property type="match status" value="1"/>
</dbReference>
<evidence type="ECO:0000256" key="2">
    <source>
        <dbReference type="ARBA" id="ARBA00022980"/>
    </source>
</evidence>
<organism evidence="5 6">
    <name type="scientific">Nannochloropsis gaditana</name>
    <dbReference type="NCBI Taxonomy" id="72520"/>
    <lineage>
        <taxon>Eukaryota</taxon>
        <taxon>Sar</taxon>
        <taxon>Stramenopiles</taxon>
        <taxon>Ochrophyta</taxon>
        <taxon>Eustigmatophyceae</taxon>
        <taxon>Eustigmatales</taxon>
        <taxon>Monodopsidaceae</taxon>
        <taxon>Nannochloropsis</taxon>
    </lineage>
</organism>
<dbReference type="GeneID" id="14411815"/>
<dbReference type="GO" id="GO:0003735">
    <property type="term" value="F:structural constituent of ribosome"/>
    <property type="evidence" value="ECO:0007669"/>
    <property type="project" value="InterPro"/>
</dbReference>
<dbReference type="EMBL" id="KC012945">
    <property type="protein sequence ID" value="AFZ64357.1"/>
    <property type="molecule type" value="Genomic_DNA"/>
</dbReference>
<protein>
    <submittedName>
        <fullName evidence="5">30S ribosomal protein S13</fullName>
    </submittedName>
</protein>
<reference evidence="5 6" key="1">
    <citation type="submission" date="2012-10" db="EMBL/GenBank/DDBJ databases">
        <title>Genome sequencing and transcriptome profiling of the oil producing microalga Nannochloropsis gaditana.</title>
        <authorList>
            <person name="Corteggiani Carpinelli E."/>
            <person name="Telatin A."/>
            <person name="Vitulo N."/>
            <person name="D'Angelo M."/>
            <person name="Forcato C."/>
            <person name="Vezzi A."/>
            <person name="Valle G."/>
        </authorList>
    </citation>
    <scope>NUCLEOTIDE SEQUENCE [LARGE SCALE GENOMIC DNA]</scope>
    <source>
        <strain evidence="6">B-31</strain>
    </source>
</reference>
<dbReference type="OrthoDB" id="158735at2759"/>
<keyword evidence="6" id="KW-1185">Reference proteome</keyword>
<sequence length="141" mass="16546">MVECVLCTYKVVGSIPTISNYSFMVYILRTHLKKKYLLQALKDVYGLGKSSCFRLCQSLGFQKHFLLKEITDEDIYYIDQLLENSELIVKSDLQRILNQKIDQLVNMKSIRGIRNRQGLPVRGQRTHTNARTCKKLRRFKK</sequence>
<dbReference type="InterPro" id="IPR001892">
    <property type="entry name" value="Ribosomal_uS13"/>
</dbReference>